<evidence type="ECO:0000313" key="2">
    <source>
        <dbReference type="EMBL" id="TFZ80553.1"/>
    </source>
</evidence>
<accession>A0A4Z0F6U5</accession>
<dbReference type="Proteomes" id="UP000297890">
    <property type="component" value="Unassembled WGS sequence"/>
</dbReference>
<evidence type="ECO:0000313" key="3">
    <source>
        <dbReference type="Proteomes" id="UP000297890"/>
    </source>
</evidence>
<keyword evidence="3" id="KW-1185">Reference proteome</keyword>
<sequence>MITLKINEALAMVRHVAIELNEPMMLWGPPGGGKTEGVGQIAEDCNAFLVDIRLAQYDSVDLKGYPTDEDGHLVWRPARTLPFVGNDAFPDDRLILLVLDELNSARDAVFAVAYQLLQERRVGEHRLKPNVRVVAMGNRESDRGVTNRMPLPLANRLIHVEVAMDHEPWIDHHLAQGGDPIFAAFFMYRPALVCTFDPSKPAKAFGTYRSWSKAAKLYASTMPHHLKVAAITGAVGDGEAAEFFGFVDIVDKMPDLDDIIKRPKKAALPDGVGMSYAVSVSLSARMNAGNEGAMEAIDTYLRRLAPEFHACAWTLAARKEPRILATQLGAVFCKEHNYSMTAE</sequence>
<dbReference type="InterPro" id="IPR027417">
    <property type="entry name" value="P-loop_NTPase"/>
</dbReference>
<proteinExistence type="predicted"/>
<feature type="domain" description="ATPase dynein-related AAA" evidence="1">
    <location>
        <begin position="24"/>
        <end position="153"/>
    </location>
</feature>
<dbReference type="SUPFAM" id="SSF52540">
    <property type="entry name" value="P-loop containing nucleoside triphosphate hydrolases"/>
    <property type="match status" value="1"/>
</dbReference>
<reference evidence="2 3" key="1">
    <citation type="journal article" date="2019" name="ISME J.">
        <title>Candidatus Macondimonas diazotrophica, a novel gammaproteobacterial genus dominating crude-oil-contaminated coastal sediments.</title>
        <authorList>
            <person name="Karthikeyan S."/>
            <person name="Konstantinidis K."/>
        </authorList>
    </citation>
    <scope>NUCLEOTIDE SEQUENCE [LARGE SCALE GENOMIC DNA]</scope>
    <source>
        <strain evidence="2 3">KTK01</strain>
    </source>
</reference>
<evidence type="ECO:0000259" key="1">
    <source>
        <dbReference type="Pfam" id="PF07728"/>
    </source>
</evidence>
<organism evidence="2 3">
    <name type="scientific">Candidatus Macondimonas diazotrophica</name>
    <dbReference type="NCBI Taxonomy" id="2305248"/>
    <lineage>
        <taxon>Bacteria</taxon>
        <taxon>Pseudomonadati</taxon>
        <taxon>Pseudomonadota</taxon>
        <taxon>Gammaproteobacteria</taxon>
        <taxon>Chromatiales</taxon>
        <taxon>Ectothiorhodospiraceae</taxon>
        <taxon>Candidatus Macondimonas</taxon>
    </lineage>
</organism>
<dbReference type="InterPro" id="IPR011704">
    <property type="entry name" value="ATPase_dyneun-rel_AAA"/>
</dbReference>
<dbReference type="Pfam" id="PF07728">
    <property type="entry name" value="AAA_5"/>
    <property type="match status" value="1"/>
</dbReference>
<dbReference type="RefSeq" id="WP_135283016.1">
    <property type="nucleotide sequence ID" value="NZ_SRIO01000059.1"/>
</dbReference>
<protein>
    <submittedName>
        <fullName evidence="2">MoxR family ATPase</fullName>
    </submittedName>
</protein>
<dbReference type="GO" id="GO:0016887">
    <property type="term" value="F:ATP hydrolysis activity"/>
    <property type="evidence" value="ECO:0007669"/>
    <property type="project" value="InterPro"/>
</dbReference>
<dbReference type="OrthoDB" id="9808317at2"/>
<dbReference type="Gene3D" id="3.40.50.300">
    <property type="entry name" value="P-loop containing nucleotide triphosphate hydrolases"/>
    <property type="match status" value="1"/>
</dbReference>
<name>A0A4Z0F6U5_9GAMM</name>
<gene>
    <name evidence="2" type="ORF">E4680_13850</name>
</gene>
<dbReference type="EMBL" id="SRIO01000059">
    <property type="protein sequence ID" value="TFZ80553.1"/>
    <property type="molecule type" value="Genomic_DNA"/>
</dbReference>
<dbReference type="GO" id="GO:0005524">
    <property type="term" value="F:ATP binding"/>
    <property type="evidence" value="ECO:0007669"/>
    <property type="project" value="InterPro"/>
</dbReference>
<dbReference type="AlphaFoldDB" id="A0A4Z0F6U5"/>
<comment type="caution">
    <text evidence="2">The sequence shown here is derived from an EMBL/GenBank/DDBJ whole genome shotgun (WGS) entry which is preliminary data.</text>
</comment>